<feature type="signal peptide" evidence="5">
    <location>
        <begin position="1"/>
        <end position="28"/>
    </location>
</feature>
<name>A0A940N1P8_9PROT</name>
<proteinExistence type="inferred from homology"/>
<feature type="chain" id="PRO_5036794765" evidence="5">
    <location>
        <begin position="29"/>
        <end position="272"/>
    </location>
</feature>
<keyword evidence="8" id="KW-1185">Reference proteome</keyword>
<evidence type="ECO:0000256" key="4">
    <source>
        <dbReference type="RuleBase" id="RU003744"/>
    </source>
</evidence>
<evidence type="ECO:0000256" key="2">
    <source>
        <dbReference type="ARBA" id="ARBA00010333"/>
    </source>
</evidence>
<comment type="similarity">
    <text evidence="2 4">Belongs to the bacterial solute-binding protein 3 family.</text>
</comment>
<dbReference type="Gene3D" id="3.40.190.10">
    <property type="entry name" value="Periplasmic binding protein-like II"/>
    <property type="match status" value="2"/>
</dbReference>
<evidence type="ECO:0000313" key="7">
    <source>
        <dbReference type="EMBL" id="MBP0496341.1"/>
    </source>
</evidence>
<reference evidence="7" key="1">
    <citation type="submission" date="2021-03" db="EMBL/GenBank/DDBJ databases">
        <authorList>
            <person name="So Y."/>
        </authorList>
    </citation>
    <scope>NUCLEOTIDE SEQUENCE</scope>
    <source>
        <strain evidence="7">SG15</strain>
    </source>
</reference>
<dbReference type="EMBL" id="JAGIZA010000035">
    <property type="protein sequence ID" value="MBP0496341.1"/>
    <property type="molecule type" value="Genomic_DNA"/>
</dbReference>
<dbReference type="Proteomes" id="UP000677537">
    <property type="component" value="Unassembled WGS sequence"/>
</dbReference>
<dbReference type="InterPro" id="IPR018313">
    <property type="entry name" value="SBP_3_CS"/>
</dbReference>
<evidence type="ECO:0000256" key="5">
    <source>
        <dbReference type="SAM" id="SignalP"/>
    </source>
</evidence>
<evidence type="ECO:0000313" key="8">
    <source>
        <dbReference type="Proteomes" id="UP000677537"/>
    </source>
</evidence>
<dbReference type="PANTHER" id="PTHR35936">
    <property type="entry name" value="MEMBRANE-BOUND LYTIC MUREIN TRANSGLYCOSYLASE F"/>
    <property type="match status" value="1"/>
</dbReference>
<organism evidence="7 8">
    <name type="scientific">Roseomonas indoligenes</name>
    <dbReference type="NCBI Taxonomy" id="2820811"/>
    <lineage>
        <taxon>Bacteria</taxon>
        <taxon>Pseudomonadati</taxon>
        <taxon>Pseudomonadota</taxon>
        <taxon>Alphaproteobacteria</taxon>
        <taxon>Acetobacterales</taxon>
        <taxon>Roseomonadaceae</taxon>
        <taxon>Roseomonas</taxon>
    </lineage>
</organism>
<dbReference type="RefSeq" id="WP_209377132.1">
    <property type="nucleotide sequence ID" value="NZ_JAGIZA010000035.1"/>
</dbReference>
<dbReference type="CDD" id="cd01004">
    <property type="entry name" value="PBP2_MidA_like"/>
    <property type="match status" value="1"/>
</dbReference>
<dbReference type="Pfam" id="PF00497">
    <property type="entry name" value="SBP_bac_3"/>
    <property type="match status" value="1"/>
</dbReference>
<comment type="subcellular location">
    <subcellularLocation>
        <location evidence="1">Cell envelope</location>
    </subcellularLocation>
</comment>
<dbReference type="GO" id="GO:0030313">
    <property type="term" value="C:cell envelope"/>
    <property type="evidence" value="ECO:0007669"/>
    <property type="project" value="UniProtKB-SubCell"/>
</dbReference>
<protein>
    <submittedName>
        <fullName evidence="7">ABC transporter substrate-binding protein</fullName>
    </submittedName>
</protein>
<evidence type="ECO:0000259" key="6">
    <source>
        <dbReference type="SMART" id="SM00062"/>
    </source>
</evidence>
<evidence type="ECO:0000256" key="1">
    <source>
        <dbReference type="ARBA" id="ARBA00004196"/>
    </source>
</evidence>
<dbReference type="SMART" id="SM00062">
    <property type="entry name" value="PBPb"/>
    <property type="match status" value="1"/>
</dbReference>
<comment type="caution">
    <text evidence="7">The sequence shown here is derived from an EMBL/GenBank/DDBJ whole genome shotgun (WGS) entry which is preliminary data.</text>
</comment>
<feature type="domain" description="Solute-binding protein family 3/N-terminal" evidence="6">
    <location>
        <begin position="39"/>
        <end position="267"/>
    </location>
</feature>
<dbReference type="AlphaFoldDB" id="A0A940N1P8"/>
<keyword evidence="3 5" id="KW-0732">Signal</keyword>
<dbReference type="InterPro" id="IPR001638">
    <property type="entry name" value="Solute-binding_3/MltF_N"/>
</dbReference>
<dbReference type="SUPFAM" id="SSF53850">
    <property type="entry name" value="Periplasmic binding protein-like II"/>
    <property type="match status" value="1"/>
</dbReference>
<accession>A0A940N1P8</accession>
<evidence type="ECO:0000256" key="3">
    <source>
        <dbReference type="ARBA" id="ARBA00022729"/>
    </source>
</evidence>
<sequence>MQFVSRRPIRAAAAVLGLAFLAAAPARAQAPLDLVAPGRLTYGVAATFAPFEFSKDGQLTGFDIEFGAAIAAKLNLAPAPLNIEFRGLIPALQGRRVDIINSAMYINAARSEQVDFVPYMRIGQQMVVRRGNPRGIKGRDDLCGRSVAVTLGGIQETYARQDAEKCQAAGRPALTVMTFPTAQDSALSVRQGRADAYYESTAGVARIVLELSDAFEATGEIFEFGTQIGLAVRKGDTATAEALRGAVQAVAADGTYRRLMAKYNLPPEGSLF</sequence>
<dbReference type="PANTHER" id="PTHR35936:SF17">
    <property type="entry name" value="ARGININE-BINDING EXTRACELLULAR PROTEIN ARTP"/>
    <property type="match status" value="1"/>
</dbReference>
<dbReference type="PROSITE" id="PS01039">
    <property type="entry name" value="SBP_BACTERIAL_3"/>
    <property type="match status" value="1"/>
</dbReference>
<gene>
    <name evidence="7" type="ORF">J5Y10_26405</name>
</gene>